<dbReference type="EMBL" id="PUIN01000029">
    <property type="protein sequence ID" value="PQO94926.1"/>
    <property type="molecule type" value="Genomic_DNA"/>
</dbReference>
<evidence type="ECO:0000313" key="1">
    <source>
        <dbReference type="EMBL" id="PQO94926.1"/>
    </source>
</evidence>
<accession>A0A2S8H1Y7</accession>
<dbReference type="RefSeq" id="WP_105349160.1">
    <property type="nucleotide sequence ID" value="NZ_PUIN01000029.1"/>
</dbReference>
<proteinExistence type="predicted"/>
<comment type="caution">
    <text evidence="1">The sequence shown here is derived from an EMBL/GenBank/DDBJ whole genome shotgun (WGS) entry which is preliminary data.</text>
</comment>
<sequence>MKISKPKLVLNPYEWLPGFGESKVSFRSVGVDLVLDVEYEKDVPDADGNEELSIVRREMVFKNAHSFIKLPFPGSIIFNFLGDSSEFGLGELTEFRESEFVRNSLDSWRLLTSLEPPRLRHFSIQFLAENITFHVLAEEVFLSGELSVI</sequence>
<reference evidence="1 2" key="1">
    <citation type="submission" date="2018-02" db="EMBL/GenBank/DDBJ databases">
        <title>Draft genome sequencing of Pseudomonas frederiksbergensis 11-D3.</title>
        <authorList>
            <person name="Zheng B.-X."/>
        </authorList>
    </citation>
    <scope>NUCLEOTIDE SEQUENCE [LARGE SCALE GENOMIC DNA]</scope>
    <source>
        <strain evidence="1 2">11-D3</strain>
    </source>
</reference>
<dbReference type="Proteomes" id="UP000239687">
    <property type="component" value="Unassembled WGS sequence"/>
</dbReference>
<name>A0A2S8H1Y7_9PSED</name>
<protein>
    <submittedName>
        <fullName evidence="1">Uncharacterized protein</fullName>
    </submittedName>
</protein>
<evidence type="ECO:0000313" key="2">
    <source>
        <dbReference type="Proteomes" id="UP000239687"/>
    </source>
</evidence>
<gene>
    <name evidence="1" type="ORF">C5612_30985</name>
</gene>
<dbReference type="AlphaFoldDB" id="A0A2S8H1Y7"/>
<organism evidence="1 2">
    <name type="scientific">Pseudomonas frederiksbergensis</name>
    <dbReference type="NCBI Taxonomy" id="104087"/>
    <lineage>
        <taxon>Bacteria</taxon>
        <taxon>Pseudomonadati</taxon>
        <taxon>Pseudomonadota</taxon>
        <taxon>Gammaproteobacteria</taxon>
        <taxon>Pseudomonadales</taxon>
        <taxon>Pseudomonadaceae</taxon>
        <taxon>Pseudomonas</taxon>
    </lineage>
</organism>